<dbReference type="InterPro" id="IPR000700">
    <property type="entry name" value="PAS-assoc_C"/>
</dbReference>
<dbReference type="SMART" id="SM00448">
    <property type="entry name" value="REC"/>
    <property type="match status" value="1"/>
</dbReference>
<dbReference type="Pfam" id="PF13185">
    <property type="entry name" value="GAF_2"/>
    <property type="match status" value="1"/>
</dbReference>
<comment type="caution">
    <text evidence="15">The sequence shown here is derived from an EMBL/GenBank/DDBJ whole genome shotgun (WGS) entry which is preliminary data.</text>
</comment>
<dbReference type="SMART" id="SM00387">
    <property type="entry name" value="HATPase_c"/>
    <property type="match status" value="1"/>
</dbReference>
<dbReference type="InterPro" id="IPR036097">
    <property type="entry name" value="HisK_dim/P_sf"/>
</dbReference>
<keyword evidence="5" id="KW-0547">Nucleotide-binding</keyword>
<dbReference type="AlphaFoldDB" id="B9XGY9"/>
<dbReference type="InterPro" id="IPR004358">
    <property type="entry name" value="Sig_transdc_His_kin-like_C"/>
</dbReference>
<evidence type="ECO:0000256" key="5">
    <source>
        <dbReference type="ARBA" id="ARBA00022741"/>
    </source>
</evidence>
<evidence type="ECO:0000259" key="13">
    <source>
        <dbReference type="PROSITE" id="PS50112"/>
    </source>
</evidence>
<dbReference type="CDD" id="cd00082">
    <property type="entry name" value="HisKA"/>
    <property type="match status" value="1"/>
</dbReference>
<feature type="domain" description="PAC" evidence="14">
    <location>
        <begin position="510"/>
        <end position="564"/>
    </location>
</feature>
<dbReference type="OrthoDB" id="174578at2"/>
<dbReference type="SMART" id="SM00086">
    <property type="entry name" value="PAC"/>
    <property type="match status" value="3"/>
</dbReference>
<evidence type="ECO:0000313" key="16">
    <source>
        <dbReference type="Proteomes" id="UP000003688"/>
    </source>
</evidence>
<feature type="region of interest" description="Disordered" evidence="10">
    <location>
        <begin position="1"/>
        <end position="24"/>
    </location>
</feature>
<dbReference type="Pfam" id="PF00512">
    <property type="entry name" value="HisKA"/>
    <property type="match status" value="1"/>
</dbReference>
<keyword evidence="7" id="KW-0067">ATP-binding</keyword>
<dbReference type="Pfam" id="PF08447">
    <property type="entry name" value="PAS_3"/>
    <property type="match status" value="1"/>
</dbReference>
<dbReference type="InterPro" id="IPR013655">
    <property type="entry name" value="PAS_fold_3"/>
</dbReference>
<dbReference type="PANTHER" id="PTHR43065:SF42">
    <property type="entry name" value="TWO-COMPONENT SENSOR PPRA"/>
    <property type="match status" value="1"/>
</dbReference>
<dbReference type="InterPro" id="IPR003594">
    <property type="entry name" value="HATPase_dom"/>
</dbReference>
<feature type="domain" description="PAC" evidence="14">
    <location>
        <begin position="100"/>
        <end position="152"/>
    </location>
</feature>
<dbReference type="InterPro" id="IPR013767">
    <property type="entry name" value="PAS_fold"/>
</dbReference>
<keyword evidence="6 15" id="KW-0418">Kinase</keyword>
<feature type="domain" description="Response regulatory" evidence="12">
    <location>
        <begin position="818"/>
        <end position="934"/>
    </location>
</feature>
<evidence type="ECO:0000256" key="7">
    <source>
        <dbReference type="ARBA" id="ARBA00022840"/>
    </source>
</evidence>
<evidence type="ECO:0000259" key="12">
    <source>
        <dbReference type="PROSITE" id="PS50110"/>
    </source>
</evidence>
<reference evidence="15 16" key="1">
    <citation type="journal article" date="2011" name="J. Bacteriol.">
        <title>Genome sequence of 'Pedosphaera parvula' Ellin514, an aerobic Verrucomicrobial isolate from pasture soil.</title>
        <authorList>
            <person name="Kant R."/>
            <person name="van Passel M.W."/>
            <person name="Sangwan P."/>
            <person name="Palva A."/>
            <person name="Lucas S."/>
            <person name="Copeland A."/>
            <person name="Lapidus A."/>
            <person name="Glavina Del Rio T."/>
            <person name="Dalin E."/>
            <person name="Tice H."/>
            <person name="Bruce D."/>
            <person name="Goodwin L."/>
            <person name="Pitluck S."/>
            <person name="Chertkov O."/>
            <person name="Larimer F.W."/>
            <person name="Land M.L."/>
            <person name="Hauser L."/>
            <person name="Brettin T.S."/>
            <person name="Detter J.C."/>
            <person name="Han S."/>
            <person name="de Vos W.M."/>
            <person name="Janssen P.H."/>
            <person name="Smidt H."/>
        </authorList>
    </citation>
    <scope>NUCLEOTIDE SEQUENCE [LARGE SCALE GENOMIC DNA]</scope>
    <source>
        <strain evidence="15 16">Ellin514</strain>
    </source>
</reference>
<dbReference type="SMART" id="SM00388">
    <property type="entry name" value="HisKA"/>
    <property type="match status" value="1"/>
</dbReference>
<dbReference type="InterPro" id="IPR036890">
    <property type="entry name" value="HATPase_C_sf"/>
</dbReference>
<keyword evidence="4" id="KW-0808">Transferase</keyword>
<dbReference type="PROSITE" id="PS50109">
    <property type="entry name" value="HIS_KIN"/>
    <property type="match status" value="1"/>
</dbReference>
<evidence type="ECO:0000259" key="11">
    <source>
        <dbReference type="PROSITE" id="PS50109"/>
    </source>
</evidence>
<evidence type="ECO:0000313" key="15">
    <source>
        <dbReference type="EMBL" id="EEF60910.1"/>
    </source>
</evidence>
<dbReference type="PROSITE" id="PS50112">
    <property type="entry name" value="PAS"/>
    <property type="match status" value="3"/>
</dbReference>
<dbReference type="GO" id="GO:0000155">
    <property type="term" value="F:phosphorelay sensor kinase activity"/>
    <property type="evidence" value="ECO:0007669"/>
    <property type="project" value="InterPro"/>
</dbReference>
<gene>
    <name evidence="15" type="ORF">Cflav_PD4079</name>
</gene>
<dbReference type="SUPFAM" id="SSF52172">
    <property type="entry name" value="CheY-like"/>
    <property type="match status" value="1"/>
</dbReference>
<dbReference type="EC" id="2.7.13.3" evidence="2"/>
<dbReference type="CDD" id="cd00130">
    <property type="entry name" value="PAS"/>
    <property type="match status" value="3"/>
</dbReference>
<dbReference type="Pfam" id="PF00072">
    <property type="entry name" value="Response_reg"/>
    <property type="match status" value="1"/>
</dbReference>
<keyword evidence="3 9" id="KW-0597">Phosphoprotein</keyword>
<dbReference type="Gene3D" id="1.10.287.130">
    <property type="match status" value="1"/>
</dbReference>
<dbReference type="InterPro" id="IPR001789">
    <property type="entry name" value="Sig_transdc_resp-reg_receiver"/>
</dbReference>
<dbReference type="SMART" id="SM00091">
    <property type="entry name" value="PAS"/>
    <property type="match status" value="3"/>
</dbReference>
<evidence type="ECO:0000256" key="3">
    <source>
        <dbReference type="ARBA" id="ARBA00022553"/>
    </source>
</evidence>
<keyword evidence="16" id="KW-1185">Reference proteome</keyword>
<dbReference type="Proteomes" id="UP000003688">
    <property type="component" value="Unassembled WGS sequence"/>
</dbReference>
<dbReference type="Pfam" id="PF02518">
    <property type="entry name" value="HATPase_c"/>
    <property type="match status" value="1"/>
</dbReference>
<dbReference type="SUPFAM" id="SSF55874">
    <property type="entry name" value="ATPase domain of HSP90 chaperone/DNA topoisomerase II/histidine kinase"/>
    <property type="match status" value="1"/>
</dbReference>
<evidence type="ECO:0000256" key="6">
    <source>
        <dbReference type="ARBA" id="ARBA00022777"/>
    </source>
</evidence>
<feature type="modified residue" description="4-aspartylphosphate" evidence="9">
    <location>
        <position position="869"/>
    </location>
</feature>
<evidence type="ECO:0000256" key="10">
    <source>
        <dbReference type="SAM" id="MobiDB-lite"/>
    </source>
</evidence>
<dbReference type="Gene3D" id="3.30.450.20">
    <property type="entry name" value="PAS domain"/>
    <property type="match status" value="3"/>
</dbReference>
<protein>
    <recommendedName>
        <fullName evidence="2">histidine kinase</fullName>
        <ecNumber evidence="2">2.7.13.3</ecNumber>
    </recommendedName>
</protein>
<dbReference type="SUPFAM" id="SSF55785">
    <property type="entry name" value="PYP-like sensor domain (PAS domain)"/>
    <property type="match status" value="3"/>
</dbReference>
<dbReference type="NCBIfam" id="TIGR00229">
    <property type="entry name" value="sensory_box"/>
    <property type="match status" value="3"/>
</dbReference>
<evidence type="ECO:0000256" key="1">
    <source>
        <dbReference type="ARBA" id="ARBA00000085"/>
    </source>
</evidence>
<evidence type="ECO:0000256" key="9">
    <source>
        <dbReference type="PROSITE-ProRule" id="PRU00169"/>
    </source>
</evidence>
<dbReference type="STRING" id="320771.Cflav_PD4079"/>
<dbReference type="Gene3D" id="3.40.50.2300">
    <property type="match status" value="1"/>
</dbReference>
<feature type="domain" description="Histidine kinase" evidence="11">
    <location>
        <begin position="577"/>
        <end position="798"/>
    </location>
</feature>
<proteinExistence type="predicted"/>
<evidence type="ECO:0000256" key="2">
    <source>
        <dbReference type="ARBA" id="ARBA00012438"/>
    </source>
</evidence>
<dbReference type="SUPFAM" id="SSF55781">
    <property type="entry name" value="GAF domain-like"/>
    <property type="match status" value="1"/>
</dbReference>
<feature type="domain" description="PAS" evidence="13">
    <location>
        <begin position="319"/>
        <end position="390"/>
    </location>
</feature>
<comment type="catalytic activity">
    <reaction evidence="1">
        <text>ATP + protein L-histidine = ADP + protein N-phospho-L-histidine.</text>
        <dbReference type="EC" id="2.7.13.3"/>
    </reaction>
</comment>
<dbReference type="PRINTS" id="PR00344">
    <property type="entry name" value="BCTRLSENSOR"/>
</dbReference>
<dbReference type="InterPro" id="IPR003018">
    <property type="entry name" value="GAF"/>
</dbReference>
<dbReference type="InterPro" id="IPR029016">
    <property type="entry name" value="GAF-like_dom_sf"/>
</dbReference>
<dbReference type="PROSITE" id="PS50110">
    <property type="entry name" value="RESPONSE_REGULATORY"/>
    <property type="match status" value="1"/>
</dbReference>
<feature type="domain" description="PAS" evidence="13">
    <location>
        <begin position="439"/>
        <end position="484"/>
    </location>
</feature>
<dbReference type="FunFam" id="3.30.450.20:FF:000099">
    <property type="entry name" value="Sensory box sensor histidine kinase"/>
    <property type="match status" value="1"/>
</dbReference>
<evidence type="ECO:0000256" key="8">
    <source>
        <dbReference type="ARBA" id="ARBA00023012"/>
    </source>
</evidence>
<dbReference type="InterPro" id="IPR003661">
    <property type="entry name" value="HisK_dim/P_dom"/>
</dbReference>
<dbReference type="SUPFAM" id="SSF47384">
    <property type="entry name" value="Homodimeric domain of signal transducing histidine kinase"/>
    <property type="match status" value="1"/>
</dbReference>
<dbReference type="EMBL" id="ABOX02000013">
    <property type="protein sequence ID" value="EEF60910.1"/>
    <property type="molecule type" value="Genomic_DNA"/>
</dbReference>
<accession>B9XGY9</accession>
<dbReference type="InterPro" id="IPR005467">
    <property type="entry name" value="His_kinase_dom"/>
</dbReference>
<dbReference type="InterPro" id="IPR011006">
    <property type="entry name" value="CheY-like_superfamily"/>
</dbReference>
<evidence type="ECO:0000259" key="14">
    <source>
        <dbReference type="PROSITE" id="PS50113"/>
    </source>
</evidence>
<keyword evidence="8" id="KW-0902">Two-component regulatory system</keyword>
<evidence type="ECO:0000256" key="4">
    <source>
        <dbReference type="ARBA" id="ARBA00022679"/>
    </source>
</evidence>
<dbReference type="InterPro" id="IPR035965">
    <property type="entry name" value="PAS-like_dom_sf"/>
</dbReference>
<dbReference type="RefSeq" id="WP_007415085.1">
    <property type="nucleotide sequence ID" value="NZ_ABOX02000013.1"/>
</dbReference>
<dbReference type="SMART" id="SM00065">
    <property type="entry name" value="GAF"/>
    <property type="match status" value="1"/>
</dbReference>
<dbReference type="Pfam" id="PF00989">
    <property type="entry name" value="PAS"/>
    <property type="match status" value="1"/>
</dbReference>
<feature type="domain" description="PAS" evidence="13">
    <location>
        <begin position="27"/>
        <end position="97"/>
    </location>
</feature>
<feature type="domain" description="PAC" evidence="14">
    <location>
        <begin position="392"/>
        <end position="442"/>
    </location>
</feature>
<organism evidence="15 16">
    <name type="scientific">Pedosphaera parvula (strain Ellin514)</name>
    <dbReference type="NCBI Taxonomy" id="320771"/>
    <lineage>
        <taxon>Bacteria</taxon>
        <taxon>Pseudomonadati</taxon>
        <taxon>Verrucomicrobiota</taxon>
        <taxon>Pedosphaerae</taxon>
        <taxon>Pedosphaerales</taxon>
        <taxon>Pedosphaeraceae</taxon>
        <taxon>Pedosphaera</taxon>
    </lineage>
</organism>
<dbReference type="Gene3D" id="3.30.565.10">
    <property type="entry name" value="Histidine kinase-like ATPase, C-terminal domain"/>
    <property type="match status" value="1"/>
</dbReference>
<dbReference type="PANTHER" id="PTHR43065">
    <property type="entry name" value="SENSOR HISTIDINE KINASE"/>
    <property type="match status" value="1"/>
</dbReference>
<dbReference type="InterPro" id="IPR001610">
    <property type="entry name" value="PAC"/>
</dbReference>
<dbReference type="Pfam" id="PF13426">
    <property type="entry name" value="PAS_9"/>
    <property type="match status" value="1"/>
</dbReference>
<name>B9XGY9_PEDPL</name>
<dbReference type="Gene3D" id="3.30.450.40">
    <property type="match status" value="1"/>
</dbReference>
<dbReference type="PROSITE" id="PS50113">
    <property type="entry name" value="PAC"/>
    <property type="match status" value="3"/>
</dbReference>
<sequence length="938" mass="104969">MKQPSRFDESPDSTPQHSSAEQHLRESEARFRSLVLATAQAIWTAGPDGRLTSKNPSWEAFTGLTHQESVDFGWLKAVHPEDQQLTLSAWKTAVANTASYSIEHRLQRHDGQWRYMLTRAVPVFDEQGQVREWIGANTDITERKRAEFRGAVFSVLGQRLSAARTPRDAARTILDAADQLIGWDGCFLDSYSSEQDVINSVLAMDLMNGLRTEVAPSGDGGEPTATMRRVLAEGAQLILRENPQSQPNSTMRFGDVNRPAASLMFVPIRSSLKVAGFLSIQSYKLHAYSREDLRTLQSLADYCGAALERIQSEEALHASERKYLLLFDRNPSPLIVYDIETLRVLAANEAAIHHYGYSREEFLAMTLKDYRPPEDVPFLVKKMQTMGDGLQLLGPFRHLKKDGSIILVDINSHSLTFEGRKARLVMMTDITERKRAEDNLVRLATAVEQSTDIIIHLDLDGLIEYVNPAFERITGYGREAMVGRHINSLPQDGEAHFEFAHLVGRIAVSGSWSGRFVSRKKDGQKFEADVSIYPIRDEGGKITSYIAVERDVTRETALEEQVRLAQKMEAIGLLAGGVAHDFNNLLQVIMGYTMLARSASEHELGHHLEQVQKAAERATQLTRQLLAFGRRQAMQKTDTDINQLVADHLKMLRRLIGENIEIHFLAGKHLENIFADKGQLEQVLLNLCVNARDAMPNGGQLTLETQNFVIDHSFCEDHPWARAGNFILLTVTDNGMGMDRETLSRIFEPFFTTKPKGRGTGLGLSVVYGIIRQHEGLIHVYSEPGLGTTFKIYIPMAQRVSEMVEQNLHTVPPGGTETILLAEDEPMVRQLAVKTLERVGYRVIAASNGEETCDLFALHAKDVDLLLLDVVMPKLGGKEAYSRINETHPGVPVLFCSGYSGNSLEAGYFQVEGLELLQKPYSSNDLLLKVRELLEKRK</sequence>
<dbReference type="InterPro" id="IPR000014">
    <property type="entry name" value="PAS"/>
</dbReference>